<dbReference type="SUPFAM" id="SSF50249">
    <property type="entry name" value="Nucleic acid-binding proteins"/>
    <property type="match status" value="2"/>
</dbReference>
<dbReference type="Pfam" id="PF02721">
    <property type="entry name" value="DUF223"/>
    <property type="match status" value="1"/>
</dbReference>
<sequence>MSRKENLISKLHPRKGTWKIAVRITDIWDVKKHNGRQAINMVLMDQTGAKIGATLWQEFFLEFQPKLHLGCFYLIQNIKVVDNQSEYKEDYALQLDDAIEKNHFVGEPLVLMLTLAKIKDAKDEGSGSQSQYTNNSQRMLQDKFLHNAQMVSLGDISKLREDGYCLTVAMVDEVMIDTPWSYDSCPYCTTTFDPLKIRAACRSCQNQVSHTVPRYKLVVKMDHNGEKANFHFWDASCIKMFNKTTDECRQEWIAVGDEIKVFPECVDDLVGKTLAVRFKFHVHMCQSSVLDVSQEEHHIHTLTSTLGLQVIIN</sequence>
<dbReference type="InterPro" id="IPR003871">
    <property type="entry name" value="RFA1B/D_OB_1st"/>
</dbReference>
<gene>
    <name evidence="2" type="ORF">glysoja_047364</name>
</gene>
<dbReference type="AlphaFoldDB" id="A0A0B2PJG9"/>
<dbReference type="Gene3D" id="2.40.50.140">
    <property type="entry name" value="Nucleic acid-binding proteins"/>
    <property type="match status" value="2"/>
</dbReference>
<accession>A0A0B2PJG9</accession>
<proteinExistence type="predicted"/>
<evidence type="ECO:0000259" key="1">
    <source>
        <dbReference type="Pfam" id="PF02721"/>
    </source>
</evidence>
<dbReference type="PANTHER" id="PTHR47165">
    <property type="entry name" value="OS03G0429900 PROTEIN"/>
    <property type="match status" value="1"/>
</dbReference>
<reference evidence="2" key="1">
    <citation type="submission" date="2014-07" db="EMBL/GenBank/DDBJ databases">
        <title>Identification of a novel salt tolerance gene in wild soybean by whole-genome sequencing.</title>
        <authorList>
            <person name="Lam H.-M."/>
            <person name="Qi X."/>
            <person name="Li M.-W."/>
            <person name="Liu X."/>
            <person name="Xie M."/>
            <person name="Ni M."/>
            <person name="Xu X."/>
        </authorList>
    </citation>
    <scope>NUCLEOTIDE SEQUENCE [LARGE SCALE GENOMIC DNA]</scope>
    <source>
        <tissue evidence="2">Root</tissue>
    </source>
</reference>
<dbReference type="CDD" id="cd04480">
    <property type="entry name" value="RPA1_DBD_A_like"/>
    <property type="match status" value="1"/>
</dbReference>
<name>A0A0B2PJG9_GLYSO</name>
<dbReference type="InterPro" id="IPR012340">
    <property type="entry name" value="NA-bd_OB-fold"/>
</dbReference>
<dbReference type="Proteomes" id="UP000053555">
    <property type="component" value="Unassembled WGS sequence"/>
</dbReference>
<organism evidence="2">
    <name type="scientific">Glycine soja</name>
    <name type="common">Wild soybean</name>
    <dbReference type="NCBI Taxonomy" id="3848"/>
    <lineage>
        <taxon>Eukaryota</taxon>
        <taxon>Viridiplantae</taxon>
        <taxon>Streptophyta</taxon>
        <taxon>Embryophyta</taxon>
        <taxon>Tracheophyta</taxon>
        <taxon>Spermatophyta</taxon>
        <taxon>Magnoliopsida</taxon>
        <taxon>eudicotyledons</taxon>
        <taxon>Gunneridae</taxon>
        <taxon>Pentapetalae</taxon>
        <taxon>rosids</taxon>
        <taxon>fabids</taxon>
        <taxon>Fabales</taxon>
        <taxon>Fabaceae</taxon>
        <taxon>Papilionoideae</taxon>
        <taxon>50 kb inversion clade</taxon>
        <taxon>NPAAA clade</taxon>
        <taxon>indigoferoid/millettioid clade</taxon>
        <taxon>Phaseoleae</taxon>
        <taxon>Glycine</taxon>
        <taxon>Glycine subgen. Soja</taxon>
    </lineage>
</organism>
<dbReference type="EMBL" id="KN665217">
    <property type="protein sequence ID" value="KHN09551.1"/>
    <property type="molecule type" value="Genomic_DNA"/>
</dbReference>
<evidence type="ECO:0000313" key="2">
    <source>
        <dbReference type="EMBL" id="KHN09551.1"/>
    </source>
</evidence>
<protein>
    <recommendedName>
        <fullName evidence="1">Replication protein A 70 kDa DNA-binding subunit B/D first OB fold domain-containing protein</fullName>
    </recommendedName>
</protein>
<dbReference type="PANTHER" id="PTHR47165:SF4">
    <property type="entry name" value="OS03G0429900 PROTEIN"/>
    <property type="match status" value="1"/>
</dbReference>
<feature type="domain" description="Replication protein A 70 kDa DNA-binding subunit B/D first OB fold" evidence="1">
    <location>
        <begin position="6"/>
        <end position="88"/>
    </location>
</feature>